<comment type="caution">
    <text evidence="2">The sequence shown here is derived from an EMBL/GenBank/DDBJ whole genome shotgun (WGS) entry which is preliminary data.</text>
</comment>
<dbReference type="SUPFAM" id="SSF55729">
    <property type="entry name" value="Acyl-CoA N-acyltransferases (Nat)"/>
    <property type="match status" value="1"/>
</dbReference>
<dbReference type="OrthoDB" id="630895at2759"/>
<dbReference type="InterPro" id="IPR000182">
    <property type="entry name" value="GNAT_dom"/>
</dbReference>
<dbReference type="PANTHER" id="PTHR46067">
    <property type="entry name" value="ACYL-COA N-ACYLTRANSFERASES (NAT) SUPERFAMILY PROTEIN"/>
    <property type="match status" value="1"/>
</dbReference>
<dbReference type="Proteomes" id="UP000655225">
    <property type="component" value="Unassembled WGS sequence"/>
</dbReference>
<gene>
    <name evidence="2" type="ORF">HHK36_022736</name>
</gene>
<accession>A0A834YNE3</accession>
<reference evidence="2 3" key="1">
    <citation type="submission" date="2020-04" db="EMBL/GenBank/DDBJ databases">
        <title>Plant Genome Project.</title>
        <authorList>
            <person name="Zhang R.-G."/>
        </authorList>
    </citation>
    <scope>NUCLEOTIDE SEQUENCE [LARGE SCALE GENOMIC DNA]</scope>
    <source>
        <strain evidence="2">YNK0</strain>
        <tissue evidence="2">Leaf</tissue>
    </source>
</reference>
<dbReference type="InterPro" id="IPR016181">
    <property type="entry name" value="Acyl_CoA_acyltransferase"/>
</dbReference>
<dbReference type="Gene3D" id="3.40.630.30">
    <property type="match status" value="1"/>
</dbReference>
<feature type="domain" description="N-acetyltransferase" evidence="1">
    <location>
        <begin position="20"/>
        <end position="178"/>
    </location>
</feature>
<dbReference type="Pfam" id="PF13302">
    <property type="entry name" value="Acetyltransf_3"/>
    <property type="match status" value="1"/>
</dbReference>
<keyword evidence="3" id="KW-1185">Reference proteome</keyword>
<evidence type="ECO:0000259" key="1">
    <source>
        <dbReference type="PROSITE" id="PS51186"/>
    </source>
</evidence>
<dbReference type="OMA" id="CREDAVN"/>
<dbReference type="PROSITE" id="PS51186">
    <property type="entry name" value="GNAT"/>
    <property type="match status" value="1"/>
</dbReference>
<dbReference type="GO" id="GO:0016747">
    <property type="term" value="F:acyltransferase activity, transferring groups other than amino-acyl groups"/>
    <property type="evidence" value="ECO:0007669"/>
    <property type="project" value="InterPro"/>
</dbReference>
<dbReference type="AlphaFoldDB" id="A0A834YNE3"/>
<evidence type="ECO:0000313" key="2">
    <source>
        <dbReference type="EMBL" id="KAF8392394.1"/>
    </source>
</evidence>
<dbReference type="EMBL" id="JABCRI010000016">
    <property type="protein sequence ID" value="KAF8392394.1"/>
    <property type="molecule type" value="Genomic_DNA"/>
</dbReference>
<evidence type="ECO:0000313" key="3">
    <source>
        <dbReference type="Proteomes" id="UP000655225"/>
    </source>
</evidence>
<proteinExistence type="predicted"/>
<sequence length="185" mass="21099">MMRNSSKSDEKESEEAFSVISLRPFDLSDVDDFMVWATEDRVCRVCSVVTFTCREDAVNYIKVSFIPHPWCRAICIKNRPIGFIKVAPNTDADICRGDLGYAIASKYWGHGIATQAVKMVVSSIFSEWPHLERLQALVDVENPASQRVLEKAGFQREGVFRKFFIHRGRTRDMVIFSSLSTEPKL</sequence>
<name>A0A834YNE3_TETSI</name>
<organism evidence="2 3">
    <name type="scientific">Tetracentron sinense</name>
    <name type="common">Spur-leaf</name>
    <dbReference type="NCBI Taxonomy" id="13715"/>
    <lineage>
        <taxon>Eukaryota</taxon>
        <taxon>Viridiplantae</taxon>
        <taxon>Streptophyta</taxon>
        <taxon>Embryophyta</taxon>
        <taxon>Tracheophyta</taxon>
        <taxon>Spermatophyta</taxon>
        <taxon>Magnoliopsida</taxon>
        <taxon>Trochodendrales</taxon>
        <taxon>Trochodendraceae</taxon>
        <taxon>Tetracentron</taxon>
    </lineage>
</organism>
<protein>
    <recommendedName>
        <fullName evidence="1">N-acetyltransferase domain-containing protein</fullName>
    </recommendedName>
</protein>
<dbReference type="PANTHER" id="PTHR46067:SF27">
    <property type="entry name" value="ACYL-COA N-ACYLTRANSFERASES (NAT) SUPERFAMILY PROTEIN"/>
    <property type="match status" value="1"/>
</dbReference>